<gene>
    <name evidence="3" type="ORF">BDY17DRAFT_311205</name>
</gene>
<dbReference type="Proteomes" id="UP000799767">
    <property type="component" value="Unassembled WGS sequence"/>
</dbReference>
<evidence type="ECO:0000256" key="1">
    <source>
        <dbReference type="SAM" id="MobiDB-lite"/>
    </source>
</evidence>
<dbReference type="Gene3D" id="2.60.40.150">
    <property type="entry name" value="C2 domain"/>
    <property type="match status" value="1"/>
</dbReference>
<sequence length="902" mass="98872">MATKLANPSGPMLNPHTSGLYADMTLDGPEVGTLVVIVDRAKNLPNKKAMGKQNPYCAARLGKEAKKTDTDLRGGQTPRWDQELRFIVHDSPDYQKMKISVFSEDKKTDLIGEAWVDLSAVIVPGGGKNDLWQALQFKGKYAGEIRIELTYYDERPRPTETANAQESAQALGNDAPRVKRRPLPNNPAARHVTPDTIPEKALPGRAKHGPREIRAPPRANSMPPDLDYPHPQQWSTAPIEPAYSYSTPPTQAYAPPEQYAEPERYADGPYGQYRQPDFLPQLPPTSRRSLPMRPPPDASAPVAPPQPQHQSHLALQHSHSAPVVPMLHEEPSQFEHGYQLRTDYQDPIPDVDYQYQQLQERPRTSGPAPGWHGQYPQHLPELADHSTARPPPPPAHSNSSPIAPRSNFVHQSSPIAPHVHTPRHTRNNLSLQSSPHQTIERNYVTPPRPPMQSSPHAPPSAGYTPSPQPRGYDNPSAGHSPGQTPSPFARQHQAARIPMTRHSISDPYATTAPSRPHPLSQELPISPYPQPGDRQEYFAPSSQAIEAPSGYQTEYRNREGLPLIKPRPVSPSVPQPQSLPASASRSRSAYDIQFPIRAFESSNNSPLSTSTLPRLDLASAQTPNRPSEVRKSLSPEHQTPQSAGAVPYSPDSFNVHNPNALASSAAMTPNGTSPLTPYQIRPGTEALPRTPTDGPILGWDGKEIDPSDHLPVDSWAPEPEKKTPVRTYGAGRERDFGPRSSPISNPNSGSKSLSKDTVVSVRMGTQVLTAEETPTTPPQSSPTSLRNRLQKKINPSSILKSSPPAQPLQERHNFNSVSVPNPYDQQQQEYSSSSFSDRPGSSGAGRQQGYYGSYAAMSQDALSREISNIDLGSGGRHARSGSVPAPTAFVPVRSHKDRKTFY</sequence>
<feature type="compositionally biased region" description="Basic residues" evidence="1">
    <location>
        <begin position="893"/>
        <end position="902"/>
    </location>
</feature>
<keyword evidence="4" id="KW-1185">Reference proteome</keyword>
<dbReference type="OrthoDB" id="270970at2759"/>
<feature type="compositionally biased region" description="Pro residues" evidence="1">
    <location>
        <begin position="292"/>
        <end position="307"/>
    </location>
</feature>
<dbReference type="EMBL" id="MU001636">
    <property type="protein sequence ID" value="KAF2482792.1"/>
    <property type="molecule type" value="Genomic_DNA"/>
</dbReference>
<accession>A0A6A6PS31</accession>
<name>A0A6A6PS31_9PEZI</name>
<proteinExistence type="predicted"/>
<dbReference type="InterPro" id="IPR035892">
    <property type="entry name" value="C2_domain_sf"/>
</dbReference>
<dbReference type="SMART" id="SM00239">
    <property type="entry name" value="C2"/>
    <property type="match status" value="1"/>
</dbReference>
<dbReference type="PANTHER" id="PTHR47052">
    <property type="entry name" value="CONSERVED SERINE PROLINE-RICH PROTEIN (AFU_ORTHOLOGUE AFUA_2G01790)"/>
    <property type="match status" value="1"/>
</dbReference>
<feature type="region of interest" description="Disordered" evidence="1">
    <location>
        <begin position="869"/>
        <end position="902"/>
    </location>
</feature>
<feature type="compositionally biased region" description="Low complexity" evidence="1">
    <location>
        <begin position="825"/>
        <end position="841"/>
    </location>
</feature>
<evidence type="ECO:0000313" key="4">
    <source>
        <dbReference type="Proteomes" id="UP000799767"/>
    </source>
</evidence>
<dbReference type="PROSITE" id="PS50004">
    <property type="entry name" value="C2"/>
    <property type="match status" value="1"/>
</dbReference>
<feature type="region of interest" description="Disordered" evidence="1">
    <location>
        <begin position="619"/>
        <end position="849"/>
    </location>
</feature>
<feature type="compositionally biased region" description="Pro residues" evidence="1">
    <location>
        <begin position="446"/>
        <end position="458"/>
    </location>
</feature>
<feature type="region of interest" description="Disordered" evidence="1">
    <location>
        <begin position="562"/>
        <end position="587"/>
    </location>
</feature>
<dbReference type="CDD" id="cd08681">
    <property type="entry name" value="C2_fungal_Inn1p-like"/>
    <property type="match status" value="1"/>
</dbReference>
<dbReference type="AlphaFoldDB" id="A0A6A6PS31"/>
<dbReference type="RefSeq" id="XP_033589362.1">
    <property type="nucleotide sequence ID" value="XM_033735511.1"/>
</dbReference>
<evidence type="ECO:0000313" key="3">
    <source>
        <dbReference type="EMBL" id="KAF2482792.1"/>
    </source>
</evidence>
<feature type="compositionally biased region" description="Low complexity" evidence="1">
    <location>
        <begin position="575"/>
        <end position="587"/>
    </location>
</feature>
<feature type="domain" description="C2" evidence="2">
    <location>
        <begin position="14"/>
        <end position="133"/>
    </location>
</feature>
<dbReference type="GeneID" id="54476513"/>
<feature type="compositionally biased region" description="Polar residues" evidence="1">
    <location>
        <begin position="741"/>
        <end position="757"/>
    </location>
</feature>
<feature type="region of interest" description="Disordered" evidence="1">
    <location>
        <begin position="358"/>
        <end position="536"/>
    </location>
</feature>
<dbReference type="SUPFAM" id="SSF49562">
    <property type="entry name" value="C2 domain (Calcium/lipid-binding domain, CaLB)"/>
    <property type="match status" value="1"/>
</dbReference>
<dbReference type="PANTHER" id="PTHR47052:SF3">
    <property type="entry name" value="INGRESSION PROTEIN 1"/>
    <property type="match status" value="1"/>
</dbReference>
<dbReference type="Pfam" id="PF00168">
    <property type="entry name" value="C2"/>
    <property type="match status" value="1"/>
</dbReference>
<reference evidence="3" key="1">
    <citation type="journal article" date="2020" name="Stud. Mycol.">
        <title>101 Dothideomycetes genomes: a test case for predicting lifestyles and emergence of pathogens.</title>
        <authorList>
            <person name="Haridas S."/>
            <person name="Albert R."/>
            <person name="Binder M."/>
            <person name="Bloem J."/>
            <person name="Labutti K."/>
            <person name="Salamov A."/>
            <person name="Andreopoulos B."/>
            <person name="Baker S."/>
            <person name="Barry K."/>
            <person name="Bills G."/>
            <person name="Bluhm B."/>
            <person name="Cannon C."/>
            <person name="Castanera R."/>
            <person name="Culley D."/>
            <person name="Daum C."/>
            <person name="Ezra D."/>
            <person name="Gonzalez J."/>
            <person name="Henrissat B."/>
            <person name="Kuo A."/>
            <person name="Liang C."/>
            <person name="Lipzen A."/>
            <person name="Lutzoni F."/>
            <person name="Magnuson J."/>
            <person name="Mondo S."/>
            <person name="Nolan M."/>
            <person name="Ohm R."/>
            <person name="Pangilinan J."/>
            <person name="Park H.-J."/>
            <person name="Ramirez L."/>
            <person name="Alfaro M."/>
            <person name="Sun H."/>
            <person name="Tritt A."/>
            <person name="Yoshinaga Y."/>
            <person name="Zwiers L.-H."/>
            <person name="Turgeon B."/>
            <person name="Goodwin S."/>
            <person name="Spatafora J."/>
            <person name="Crous P."/>
            <person name="Grigoriev I."/>
        </authorList>
    </citation>
    <scope>NUCLEOTIDE SEQUENCE</scope>
    <source>
        <strain evidence="3">CBS 113389</strain>
    </source>
</reference>
<dbReference type="InterPro" id="IPR052981">
    <property type="entry name" value="Ingression_C2_domain"/>
</dbReference>
<protein>
    <recommendedName>
        <fullName evidence="2">C2 domain-containing protein</fullName>
    </recommendedName>
</protein>
<feature type="compositionally biased region" description="Basic and acidic residues" evidence="1">
    <location>
        <begin position="700"/>
        <end position="711"/>
    </location>
</feature>
<feature type="compositionally biased region" description="Polar residues" evidence="1">
    <location>
        <begin position="651"/>
        <end position="676"/>
    </location>
</feature>
<feature type="compositionally biased region" description="Polar residues" evidence="1">
    <location>
        <begin position="160"/>
        <end position="170"/>
    </location>
</feature>
<feature type="region of interest" description="Disordered" evidence="1">
    <location>
        <begin position="156"/>
        <end position="316"/>
    </location>
</feature>
<dbReference type="InterPro" id="IPR000008">
    <property type="entry name" value="C2_dom"/>
</dbReference>
<organism evidence="3 4">
    <name type="scientific">Neohortaea acidophila</name>
    <dbReference type="NCBI Taxonomy" id="245834"/>
    <lineage>
        <taxon>Eukaryota</taxon>
        <taxon>Fungi</taxon>
        <taxon>Dikarya</taxon>
        <taxon>Ascomycota</taxon>
        <taxon>Pezizomycotina</taxon>
        <taxon>Dothideomycetes</taxon>
        <taxon>Dothideomycetidae</taxon>
        <taxon>Mycosphaerellales</taxon>
        <taxon>Teratosphaeriaceae</taxon>
        <taxon>Neohortaea</taxon>
    </lineage>
</organism>
<dbReference type="InterPro" id="IPR037791">
    <property type="entry name" value="C2_fungal_Inn1"/>
</dbReference>
<feature type="compositionally biased region" description="Polar residues" evidence="1">
    <location>
        <begin position="427"/>
        <end position="437"/>
    </location>
</feature>
<evidence type="ECO:0000259" key="2">
    <source>
        <dbReference type="PROSITE" id="PS50004"/>
    </source>
</evidence>